<gene>
    <name evidence="1" type="ORF">BHW43_07790</name>
</gene>
<name>A0A1Q6R3M0_9FIRM</name>
<dbReference type="Proteomes" id="UP000186777">
    <property type="component" value="Unassembled WGS sequence"/>
</dbReference>
<comment type="caution">
    <text evidence="1">The sequence shown here is derived from an EMBL/GenBank/DDBJ whole genome shotgun (WGS) entry which is preliminary data.</text>
</comment>
<reference evidence="1 2" key="1">
    <citation type="journal article" date="2016" name="Nat. Biotechnol.">
        <title>Measurement of bacterial replication rates in microbial communities.</title>
        <authorList>
            <person name="Brown C.T."/>
            <person name="Olm M.R."/>
            <person name="Thomas B.C."/>
            <person name="Banfield J.F."/>
        </authorList>
    </citation>
    <scope>NUCLEOTIDE SEQUENCE [LARGE SCALE GENOMIC DNA]</scope>
    <source>
        <strain evidence="1">46_33</strain>
    </source>
</reference>
<dbReference type="AlphaFoldDB" id="A0A1Q6R3M0"/>
<sequence>MQTIKTMEFNITQPPSDVLWQRKDVMLVAAGSGPCLRELYYRAVEQGKLQQLMFCLTTDDDYTMGTAEEKITRVIKQAAAVHGVQVVVLYLNCLDILTRLDFDYLESSLSEATGVMVRYFFRGPLGKMDIRHFKPVYEFMAELPEENGCISHNLYQLPPLATDVAGVIDTLPANEAKVLVAPSGCRACLRDGDLLEQTQGVYVLETKKQDFIYGIEDNCVKQCSELMSDGKYKSLNLISSAVAAFIGFDGNWVANSMENNLKTRSF</sequence>
<proteinExistence type="predicted"/>
<organism evidence="1 2">
    <name type="scientific">Phascolarctobacterium succinatutens</name>
    <dbReference type="NCBI Taxonomy" id="626940"/>
    <lineage>
        <taxon>Bacteria</taxon>
        <taxon>Bacillati</taxon>
        <taxon>Bacillota</taxon>
        <taxon>Negativicutes</taxon>
        <taxon>Acidaminococcales</taxon>
        <taxon>Acidaminococcaceae</taxon>
        <taxon>Phascolarctobacterium</taxon>
    </lineage>
</organism>
<dbReference type="STRING" id="626940.BHW43_07790"/>
<evidence type="ECO:0000313" key="1">
    <source>
        <dbReference type="EMBL" id="OLA36981.1"/>
    </source>
</evidence>
<dbReference type="EMBL" id="MNTG01000035">
    <property type="protein sequence ID" value="OLA36981.1"/>
    <property type="molecule type" value="Genomic_DNA"/>
</dbReference>
<evidence type="ECO:0000313" key="2">
    <source>
        <dbReference type="Proteomes" id="UP000186777"/>
    </source>
</evidence>
<accession>A0A1Q6R3M0</accession>
<protein>
    <submittedName>
        <fullName evidence="1">Uncharacterized protein</fullName>
    </submittedName>
</protein>